<organism evidence="1 2">
    <name type="scientific">Tannerella forsythia</name>
    <name type="common">Bacteroides forsythus</name>
    <dbReference type="NCBI Taxonomy" id="28112"/>
    <lineage>
        <taxon>Bacteria</taxon>
        <taxon>Pseudomonadati</taxon>
        <taxon>Bacteroidota</taxon>
        <taxon>Bacteroidia</taxon>
        <taxon>Bacteroidales</taxon>
        <taxon>Tannerellaceae</taxon>
        <taxon>Tannerella</taxon>
    </lineage>
</organism>
<evidence type="ECO:0000313" key="2">
    <source>
        <dbReference type="Proteomes" id="UP000278609"/>
    </source>
</evidence>
<evidence type="ECO:0000313" key="1">
    <source>
        <dbReference type="EMBL" id="RRD60753.1"/>
    </source>
</evidence>
<gene>
    <name evidence="1" type="ORF">EII40_06960</name>
</gene>
<comment type="caution">
    <text evidence="1">The sequence shown here is derived from an EMBL/GenBank/DDBJ whole genome shotgun (WGS) entry which is preliminary data.</text>
</comment>
<dbReference type="Proteomes" id="UP000278609">
    <property type="component" value="Unassembled WGS sequence"/>
</dbReference>
<sequence length="417" mass="48619">MERIMKTTKEWLAKYEAVKDLLVSPVNFSELYKSKEALGKRLFILNMGKIRITNDEILVRDPLVWLKRYAEPYFTKVPVGEYELETLVAEIEEGHYRYIATRVRFNDKDSVVYHQALEGDENLDDVEDDSIFGFNVDAGLATIVDTNTRDAYCDFEERWYKENPEKNIYDDFFAEEFKKSYLEKPDFQRDGGDWINFNIPNTEYSIPMIQSGFGDGQYPVYFGYDEDGNLCDLVVEYITVDDSLADDDSEDEFPEFTEISSNVFWSFSQKNYDDAKVFAKELKEYNDDMDNELTEAELDEIVLEETELIISYEAWISDVSEVKENEVLDIDEDEELLEEDKEDGMWQVEILAHVKSDSKDGFTMREILQKAHNQMANKELGDHVFFEGFEFMGRETTAFDLIDSEEGLPVFFVICGS</sequence>
<dbReference type="InterPro" id="IPR025335">
    <property type="entry name" value="DUF4241"/>
</dbReference>
<proteinExistence type="predicted"/>
<dbReference type="Pfam" id="PF14025">
    <property type="entry name" value="DUF4241"/>
    <property type="match status" value="1"/>
</dbReference>
<name>A0A3P1XV27_TANFO</name>
<dbReference type="AlphaFoldDB" id="A0A3P1XV27"/>
<dbReference type="EMBL" id="RQYS01000026">
    <property type="protein sequence ID" value="RRD60753.1"/>
    <property type="molecule type" value="Genomic_DNA"/>
</dbReference>
<protein>
    <submittedName>
        <fullName evidence="1">DUF4241 domain-containing protein</fullName>
    </submittedName>
</protein>
<reference evidence="1 2" key="1">
    <citation type="submission" date="2018-11" db="EMBL/GenBank/DDBJ databases">
        <title>Genomes From Bacteria Associated with the Canine Oral Cavity: a Test Case for Automated Genome-Based Taxonomic Assignment.</title>
        <authorList>
            <person name="Coil D.A."/>
            <person name="Jospin G."/>
            <person name="Darling A.E."/>
            <person name="Wallis C."/>
            <person name="Davis I.J."/>
            <person name="Harris S."/>
            <person name="Eisen J.A."/>
            <person name="Holcombe L.J."/>
            <person name="O'Flynn C."/>
        </authorList>
    </citation>
    <scope>NUCLEOTIDE SEQUENCE [LARGE SCALE GENOMIC DNA]</scope>
    <source>
        <strain evidence="1 2">OH2617_COT-023</strain>
    </source>
</reference>
<dbReference type="OrthoDB" id="9789980at2"/>
<accession>A0A3P1XV27</accession>